<evidence type="ECO:0000313" key="2">
    <source>
        <dbReference type="EMBL" id="VAW62612.1"/>
    </source>
</evidence>
<feature type="region of interest" description="Disordered" evidence="1">
    <location>
        <begin position="27"/>
        <end position="50"/>
    </location>
</feature>
<dbReference type="AlphaFoldDB" id="A0A3B0XGS6"/>
<evidence type="ECO:0000256" key="1">
    <source>
        <dbReference type="SAM" id="MobiDB-lite"/>
    </source>
</evidence>
<gene>
    <name evidence="2" type="ORF">MNBD_GAMMA09-3798</name>
</gene>
<organism evidence="2">
    <name type="scientific">hydrothermal vent metagenome</name>
    <dbReference type="NCBI Taxonomy" id="652676"/>
    <lineage>
        <taxon>unclassified sequences</taxon>
        <taxon>metagenomes</taxon>
        <taxon>ecological metagenomes</taxon>
    </lineage>
</organism>
<accession>A0A3B0XGS6</accession>
<dbReference type="EMBL" id="UOFI01000023">
    <property type="protein sequence ID" value="VAW62612.1"/>
    <property type="molecule type" value="Genomic_DNA"/>
</dbReference>
<sequence length="50" mass="5673">MNREVLLIQKAAPCEDGARIKLKRIFPAGKRDNNESQGRNHTNLGLNTQR</sequence>
<proteinExistence type="predicted"/>
<reference evidence="2" key="1">
    <citation type="submission" date="2018-06" db="EMBL/GenBank/DDBJ databases">
        <authorList>
            <person name="Zhirakovskaya E."/>
        </authorList>
    </citation>
    <scope>NUCLEOTIDE SEQUENCE</scope>
</reference>
<protein>
    <submittedName>
        <fullName evidence="2">Uncharacterized protein</fullName>
    </submittedName>
</protein>
<feature type="compositionally biased region" description="Polar residues" evidence="1">
    <location>
        <begin position="35"/>
        <end position="50"/>
    </location>
</feature>
<name>A0A3B0XGS6_9ZZZZ</name>